<evidence type="ECO:0000256" key="2">
    <source>
        <dbReference type="ARBA" id="ARBA00022840"/>
    </source>
</evidence>
<comment type="caution">
    <text evidence="4">The sequence shown here is derived from an EMBL/GenBank/DDBJ whole genome shotgun (WGS) entry which is preliminary data.</text>
</comment>
<name>A0ABQ1HRG0_9GAMM</name>
<reference evidence="5" key="1">
    <citation type="journal article" date="2019" name="Int. J. Syst. Evol. Microbiol.">
        <title>The Global Catalogue of Microorganisms (GCM) 10K type strain sequencing project: providing services to taxonomists for standard genome sequencing and annotation.</title>
        <authorList>
            <consortium name="The Broad Institute Genomics Platform"/>
            <consortium name="The Broad Institute Genome Sequencing Center for Infectious Disease"/>
            <person name="Wu L."/>
            <person name="Ma J."/>
        </authorList>
    </citation>
    <scope>NUCLEOTIDE SEQUENCE [LARGE SCALE GENOMIC DNA]</scope>
    <source>
        <strain evidence="5">CGMCC 1.15905</strain>
    </source>
</reference>
<dbReference type="Pfam" id="PF01636">
    <property type="entry name" value="APH"/>
    <property type="match status" value="1"/>
</dbReference>
<feature type="domain" description="Aminoglycoside phosphotransferase" evidence="3">
    <location>
        <begin position="26"/>
        <end position="247"/>
    </location>
</feature>
<evidence type="ECO:0000256" key="1">
    <source>
        <dbReference type="ARBA" id="ARBA00022741"/>
    </source>
</evidence>
<dbReference type="Proteomes" id="UP000623419">
    <property type="component" value="Unassembled WGS sequence"/>
</dbReference>
<organism evidence="4 5">
    <name type="scientific">Arenimonas soli</name>
    <dbReference type="NCBI Taxonomy" id="2269504"/>
    <lineage>
        <taxon>Bacteria</taxon>
        <taxon>Pseudomonadati</taxon>
        <taxon>Pseudomonadota</taxon>
        <taxon>Gammaproteobacteria</taxon>
        <taxon>Lysobacterales</taxon>
        <taxon>Lysobacteraceae</taxon>
        <taxon>Arenimonas</taxon>
    </lineage>
</organism>
<dbReference type="Gene3D" id="3.90.1200.10">
    <property type="match status" value="1"/>
</dbReference>
<gene>
    <name evidence="4" type="ORF">GCM10011521_25210</name>
</gene>
<evidence type="ECO:0000313" key="4">
    <source>
        <dbReference type="EMBL" id="GGA85735.1"/>
    </source>
</evidence>
<sequence length="332" mass="37875">MSLPDRSELRLQWTRQALADPDAPLERASNDASFRSYWRTQSAGRAWIVMDAPPDKEDIKPWLEVAQRLARAGLHVPDVQAADPQRGFVLMEDLGDRIVLPELNPTTVDRLYGEAMDALLAMQQKADTAGLPDYDEARLVAEMELMPEWFLKRHLGFVAECEQWDIIESAFRALVTSAQAQPQVFVHRDYHSRNLLVTEDHSPGVIDFQDAVRGPITYDLVSLLRDSYVEWPNDRVERWAGEYRERLAAAGVQVPDAKTFQRAFDLMGLQRHIKVLGIFCRLWYRDGKAGYLQDLPLVWKYTREVGLRHPETAPLVALIESAIGDRDITQPA</sequence>
<dbReference type="SUPFAM" id="SSF56112">
    <property type="entry name" value="Protein kinase-like (PK-like)"/>
    <property type="match status" value="1"/>
</dbReference>
<dbReference type="Gene3D" id="3.30.200.20">
    <property type="entry name" value="Phosphorylase Kinase, domain 1"/>
    <property type="match status" value="1"/>
</dbReference>
<dbReference type="InterPro" id="IPR011009">
    <property type="entry name" value="Kinase-like_dom_sf"/>
</dbReference>
<evidence type="ECO:0000313" key="5">
    <source>
        <dbReference type="Proteomes" id="UP000623419"/>
    </source>
</evidence>
<dbReference type="PANTHER" id="PTHR33540:SF1">
    <property type="entry name" value="N-ACETYLMURAMATE_N-ACETYLGLUCOSAMINE KINASE"/>
    <property type="match status" value="1"/>
</dbReference>
<dbReference type="InterPro" id="IPR002575">
    <property type="entry name" value="Aminoglycoside_PTrfase"/>
</dbReference>
<keyword evidence="1" id="KW-0547">Nucleotide-binding</keyword>
<proteinExistence type="predicted"/>
<accession>A0ABQ1HRG0</accession>
<keyword evidence="2" id="KW-0067">ATP-binding</keyword>
<dbReference type="EMBL" id="BMKC01000003">
    <property type="protein sequence ID" value="GGA85735.1"/>
    <property type="molecule type" value="Genomic_DNA"/>
</dbReference>
<keyword evidence="5" id="KW-1185">Reference proteome</keyword>
<protein>
    <submittedName>
        <fullName evidence="4">Aminoglycoside phosphotransferase</fullName>
    </submittedName>
</protein>
<evidence type="ECO:0000259" key="3">
    <source>
        <dbReference type="Pfam" id="PF01636"/>
    </source>
</evidence>
<dbReference type="PANTHER" id="PTHR33540">
    <property type="entry name" value="TRNA THREONYLCARBAMOYLADENOSINE BIOSYNTHESIS PROTEIN TSAE"/>
    <property type="match status" value="1"/>
</dbReference>
<dbReference type="RefSeq" id="WP_188664918.1">
    <property type="nucleotide sequence ID" value="NZ_BMKC01000003.1"/>
</dbReference>